<gene>
    <name evidence="1" type="ORF">METZ01_LOCUS438823</name>
</gene>
<organism evidence="1">
    <name type="scientific">marine metagenome</name>
    <dbReference type="NCBI Taxonomy" id="408172"/>
    <lineage>
        <taxon>unclassified sequences</taxon>
        <taxon>metagenomes</taxon>
        <taxon>ecological metagenomes</taxon>
    </lineage>
</organism>
<proteinExistence type="predicted"/>
<reference evidence="1" key="1">
    <citation type="submission" date="2018-05" db="EMBL/GenBank/DDBJ databases">
        <authorList>
            <person name="Lanie J.A."/>
            <person name="Ng W.-L."/>
            <person name="Kazmierczak K.M."/>
            <person name="Andrzejewski T.M."/>
            <person name="Davidsen T.M."/>
            <person name="Wayne K.J."/>
            <person name="Tettelin H."/>
            <person name="Glass J.I."/>
            <person name="Rusch D."/>
            <person name="Podicherti R."/>
            <person name="Tsui H.-C.T."/>
            <person name="Winkler M.E."/>
        </authorList>
    </citation>
    <scope>NUCLEOTIDE SEQUENCE</scope>
</reference>
<accession>A0A382YSM5</accession>
<feature type="non-terminal residue" evidence="1">
    <location>
        <position position="1"/>
    </location>
</feature>
<protein>
    <submittedName>
        <fullName evidence="1">Uncharacterized protein</fullName>
    </submittedName>
</protein>
<name>A0A382YSM5_9ZZZZ</name>
<sequence>TLDMFGFLKGNKINIEFFIGNIKNTCRP</sequence>
<dbReference type="AlphaFoldDB" id="A0A382YSM5"/>
<evidence type="ECO:0000313" key="1">
    <source>
        <dbReference type="EMBL" id="SVD85969.1"/>
    </source>
</evidence>
<dbReference type="EMBL" id="UINC01178028">
    <property type="protein sequence ID" value="SVD85969.1"/>
    <property type="molecule type" value="Genomic_DNA"/>
</dbReference>